<reference evidence="1" key="1">
    <citation type="journal article" date="2015" name="Nature">
        <title>Complex archaea that bridge the gap between prokaryotes and eukaryotes.</title>
        <authorList>
            <person name="Spang A."/>
            <person name="Saw J.H."/>
            <person name="Jorgensen S.L."/>
            <person name="Zaremba-Niedzwiedzka K."/>
            <person name="Martijn J."/>
            <person name="Lind A.E."/>
            <person name="van Eijk R."/>
            <person name="Schleper C."/>
            <person name="Guy L."/>
            <person name="Ettema T.J."/>
        </authorList>
    </citation>
    <scope>NUCLEOTIDE SEQUENCE</scope>
</reference>
<name>A0A0F9BYN4_9ZZZZ</name>
<accession>A0A0F9BYN4</accession>
<organism evidence="1">
    <name type="scientific">marine sediment metagenome</name>
    <dbReference type="NCBI Taxonomy" id="412755"/>
    <lineage>
        <taxon>unclassified sequences</taxon>
        <taxon>metagenomes</taxon>
        <taxon>ecological metagenomes</taxon>
    </lineage>
</organism>
<evidence type="ECO:0000313" key="1">
    <source>
        <dbReference type="EMBL" id="KKL26994.1"/>
    </source>
</evidence>
<proteinExistence type="predicted"/>
<dbReference type="EMBL" id="LAZR01035634">
    <property type="protein sequence ID" value="KKL26994.1"/>
    <property type="molecule type" value="Genomic_DNA"/>
</dbReference>
<feature type="non-terminal residue" evidence="1">
    <location>
        <position position="1"/>
    </location>
</feature>
<protein>
    <submittedName>
        <fullName evidence="1">Uncharacterized protein</fullName>
    </submittedName>
</protein>
<sequence>MSMAEMRKILIDQTVENLLNSCDELDRVSEKYDIQEELERNVLCVDFLDTVPTDVLEALLKEHKRRTKTQEKGNPSIWSEVVDVRKYAISWVRNNYHIFNVNI</sequence>
<comment type="caution">
    <text evidence="1">The sequence shown here is derived from an EMBL/GenBank/DDBJ whole genome shotgun (WGS) entry which is preliminary data.</text>
</comment>
<gene>
    <name evidence="1" type="ORF">LCGC14_2389710</name>
</gene>
<dbReference type="AlphaFoldDB" id="A0A0F9BYN4"/>